<evidence type="ECO:0000256" key="2">
    <source>
        <dbReference type="SAM" id="Phobius"/>
    </source>
</evidence>
<organism evidence="3 4">
    <name type="scientific">Lentinula lateritia</name>
    <dbReference type="NCBI Taxonomy" id="40482"/>
    <lineage>
        <taxon>Eukaryota</taxon>
        <taxon>Fungi</taxon>
        <taxon>Dikarya</taxon>
        <taxon>Basidiomycota</taxon>
        <taxon>Agaricomycotina</taxon>
        <taxon>Agaricomycetes</taxon>
        <taxon>Agaricomycetidae</taxon>
        <taxon>Agaricales</taxon>
        <taxon>Marasmiineae</taxon>
        <taxon>Omphalotaceae</taxon>
        <taxon>Lentinula</taxon>
    </lineage>
</organism>
<name>A0A9W9A901_9AGAR</name>
<accession>A0A9W9A901</accession>
<reference evidence="3" key="1">
    <citation type="submission" date="2022-08" db="EMBL/GenBank/DDBJ databases">
        <authorList>
            <consortium name="DOE Joint Genome Institute"/>
            <person name="Min B."/>
            <person name="Riley R."/>
            <person name="Sierra-Patev S."/>
            <person name="Naranjo-Ortiz M."/>
            <person name="Looney B."/>
            <person name="Konkel Z."/>
            <person name="Slot J.C."/>
            <person name="Sakamoto Y."/>
            <person name="Steenwyk J.L."/>
            <person name="Rokas A."/>
            <person name="Carro J."/>
            <person name="Camarero S."/>
            <person name="Ferreira P."/>
            <person name="Molpeceres G."/>
            <person name="Ruiz-Duenas F.J."/>
            <person name="Serrano A."/>
            <person name="Henrissat B."/>
            <person name="Drula E."/>
            <person name="Hughes K.W."/>
            <person name="Mata J.L."/>
            <person name="Ishikawa N.K."/>
            <person name="Vargas-Isla R."/>
            <person name="Ushijima S."/>
            <person name="Smith C.A."/>
            <person name="Ahrendt S."/>
            <person name="Andreopoulos W."/>
            <person name="He G."/>
            <person name="Labutti K."/>
            <person name="Lipzen A."/>
            <person name="Ng V."/>
            <person name="Sandor L."/>
            <person name="Barry K."/>
            <person name="Martinez A.T."/>
            <person name="Xiao Y."/>
            <person name="Gibbons J.G."/>
            <person name="Terashima K."/>
            <person name="Hibbett D.S."/>
            <person name="Grigoriev I.V."/>
        </authorList>
    </citation>
    <scope>NUCLEOTIDE SEQUENCE</scope>
    <source>
        <strain evidence="3">Sp2 HRB7682 ss15</strain>
    </source>
</reference>
<keyword evidence="2" id="KW-1133">Transmembrane helix</keyword>
<evidence type="ECO:0000256" key="1">
    <source>
        <dbReference type="SAM" id="MobiDB-lite"/>
    </source>
</evidence>
<feature type="region of interest" description="Disordered" evidence="1">
    <location>
        <begin position="185"/>
        <end position="238"/>
    </location>
</feature>
<keyword evidence="2" id="KW-0812">Transmembrane</keyword>
<feature type="transmembrane region" description="Helical" evidence="2">
    <location>
        <begin position="106"/>
        <end position="127"/>
    </location>
</feature>
<reference evidence="3" key="2">
    <citation type="journal article" date="2023" name="Proc. Natl. Acad. Sci. U.S.A.">
        <title>A global phylogenomic analysis of the shiitake genus Lentinula.</title>
        <authorList>
            <person name="Sierra-Patev S."/>
            <person name="Min B."/>
            <person name="Naranjo-Ortiz M."/>
            <person name="Looney B."/>
            <person name="Konkel Z."/>
            <person name="Slot J.C."/>
            <person name="Sakamoto Y."/>
            <person name="Steenwyk J.L."/>
            <person name="Rokas A."/>
            <person name="Carro J."/>
            <person name="Camarero S."/>
            <person name="Ferreira P."/>
            <person name="Molpeceres G."/>
            <person name="Ruiz-Duenas F.J."/>
            <person name="Serrano A."/>
            <person name="Henrissat B."/>
            <person name="Drula E."/>
            <person name="Hughes K.W."/>
            <person name="Mata J.L."/>
            <person name="Ishikawa N.K."/>
            <person name="Vargas-Isla R."/>
            <person name="Ushijima S."/>
            <person name="Smith C.A."/>
            <person name="Donoghue J."/>
            <person name="Ahrendt S."/>
            <person name="Andreopoulos W."/>
            <person name="He G."/>
            <person name="LaButti K."/>
            <person name="Lipzen A."/>
            <person name="Ng V."/>
            <person name="Riley R."/>
            <person name="Sandor L."/>
            <person name="Barry K."/>
            <person name="Martinez A.T."/>
            <person name="Xiao Y."/>
            <person name="Gibbons J.G."/>
            <person name="Terashima K."/>
            <person name="Grigoriev I.V."/>
            <person name="Hibbett D."/>
        </authorList>
    </citation>
    <scope>NUCLEOTIDE SEQUENCE</scope>
    <source>
        <strain evidence="3">Sp2 HRB7682 ss15</strain>
    </source>
</reference>
<feature type="transmembrane region" description="Helical" evidence="2">
    <location>
        <begin position="30"/>
        <end position="49"/>
    </location>
</feature>
<evidence type="ECO:0008006" key="5">
    <source>
        <dbReference type="Google" id="ProtNLM"/>
    </source>
</evidence>
<keyword evidence="2" id="KW-0472">Membrane</keyword>
<comment type="caution">
    <text evidence="3">The sequence shown here is derived from an EMBL/GenBank/DDBJ whole genome shotgun (WGS) entry which is preliminary data.</text>
</comment>
<evidence type="ECO:0000313" key="3">
    <source>
        <dbReference type="EMBL" id="KAJ4476484.1"/>
    </source>
</evidence>
<gene>
    <name evidence="3" type="ORF">C8J55DRAFT_517136</name>
</gene>
<feature type="compositionally biased region" description="Low complexity" evidence="1">
    <location>
        <begin position="190"/>
        <end position="232"/>
    </location>
</feature>
<sequence length="238" mass="25573">MILACLTGTSESSQLVQLRNLNILAAPRSFPFLSLFCCFSLYFKFVQLLEPPSSLRLSRPFSSTTDCGNRGKLPFKNSSLSPVLIEVFSSQRASRRNIDMADLGDFLALIATIVVFAGIIYGVYTVVGSVSEGVKSTKDKLKEKGYEISDKGMSVKTSKRMNREDYVDATQRGLIRAMGASSFGSNIDGTAQSPASTSPSAASASLSAPTLKHRTSSSSIKSASSGKKLSLFGKKKHD</sequence>
<protein>
    <recommendedName>
        <fullName evidence="5">Transmembrane protein</fullName>
    </recommendedName>
</protein>
<dbReference type="Proteomes" id="UP001150238">
    <property type="component" value="Unassembled WGS sequence"/>
</dbReference>
<proteinExistence type="predicted"/>
<evidence type="ECO:0000313" key="4">
    <source>
        <dbReference type="Proteomes" id="UP001150238"/>
    </source>
</evidence>
<dbReference type="EMBL" id="JANVFS010000020">
    <property type="protein sequence ID" value="KAJ4476484.1"/>
    <property type="molecule type" value="Genomic_DNA"/>
</dbReference>
<dbReference type="AlphaFoldDB" id="A0A9W9A901"/>